<proteinExistence type="predicted"/>
<feature type="repeat" description="WD" evidence="11">
    <location>
        <begin position="183"/>
        <end position="225"/>
    </location>
</feature>
<dbReference type="SMART" id="SM00320">
    <property type="entry name" value="WD40"/>
    <property type="match status" value="5"/>
</dbReference>
<keyword evidence="5" id="KW-0677">Repeat</keyword>
<dbReference type="PANTHER" id="PTHR23284:SF0">
    <property type="entry name" value="PROLACTIN REGULATORY ELEMENT-BINDING PROTEIN"/>
    <property type="match status" value="1"/>
</dbReference>
<evidence type="ECO:0000256" key="1">
    <source>
        <dbReference type="ARBA" id="ARBA00004389"/>
    </source>
</evidence>
<dbReference type="HOGENOM" id="CLU_034340_0_0_1"/>
<keyword evidence="10 13" id="KW-0472">Membrane</keyword>
<feature type="repeat" description="WD" evidence="11">
    <location>
        <begin position="119"/>
        <end position="134"/>
    </location>
</feature>
<evidence type="ECO:0000256" key="3">
    <source>
        <dbReference type="ARBA" id="ARBA00022574"/>
    </source>
</evidence>
<evidence type="ECO:0000313" key="14">
    <source>
        <dbReference type="EMBL" id="CCA17098.1"/>
    </source>
</evidence>
<dbReference type="AlphaFoldDB" id="F0W7J7"/>
<dbReference type="InterPro" id="IPR001680">
    <property type="entry name" value="WD40_rpt"/>
</dbReference>
<feature type="region of interest" description="Disordered" evidence="12">
    <location>
        <begin position="139"/>
        <end position="164"/>
    </location>
</feature>
<feature type="transmembrane region" description="Helical" evidence="13">
    <location>
        <begin position="484"/>
        <end position="503"/>
    </location>
</feature>
<keyword evidence="7" id="KW-0931">ER-Golgi transport</keyword>
<dbReference type="SUPFAM" id="SSF50978">
    <property type="entry name" value="WD40 repeat-like"/>
    <property type="match status" value="1"/>
</dbReference>
<dbReference type="GO" id="GO:0005085">
    <property type="term" value="F:guanyl-nucleotide exchange factor activity"/>
    <property type="evidence" value="ECO:0007669"/>
    <property type="project" value="InterPro"/>
</dbReference>
<comment type="subcellular location">
    <subcellularLocation>
        <location evidence="1">Endoplasmic reticulum membrane</location>
        <topology evidence="1">Single-pass membrane protein</topology>
    </subcellularLocation>
</comment>
<keyword evidence="6" id="KW-0256">Endoplasmic reticulum</keyword>
<dbReference type="PANTHER" id="PTHR23284">
    <property type="entry name" value="PROLACTIN REGULATORY ELEMENT BINDING PROTEIN"/>
    <property type="match status" value="1"/>
</dbReference>
<evidence type="ECO:0000256" key="2">
    <source>
        <dbReference type="ARBA" id="ARBA00022448"/>
    </source>
</evidence>
<evidence type="ECO:0000256" key="4">
    <source>
        <dbReference type="ARBA" id="ARBA00022692"/>
    </source>
</evidence>
<keyword evidence="8" id="KW-0653">Protein transport</keyword>
<reference evidence="14" key="2">
    <citation type="submission" date="2011-02" db="EMBL/GenBank/DDBJ databases">
        <authorList>
            <person name="MacLean D."/>
        </authorList>
    </citation>
    <scope>NUCLEOTIDE SEQUENCE</scope>
</reference>
<feature type="transmembrane region" description="Helical" evidence="13">
    <location>
        <begin position="527"/>
        <end position="548"/>
    </location>
</feature>
<evidence type="ECO:0000256" key="7">
    <source>
        <dbReference type="ARBA" id="ARBA00022892"/>
    </source>
</evidence>
<dbReference type="GO" id="GO:0003400">
    <property type="term" value="P:regulation of COPII vesicle coating"/>
    <property type="evidence" value="ECO:0007669"/>
    <property type="project" value="TreeGrafter"/>
</dbReference>
<sequence>MIVSYPILGLSYCNGHLAVCGGGGSMSSGIHNKVDIYQLAGDKSEFTLRTSTDIGNKLASGVSFSHNGALMAISVDSECWIYEFDAQERKMKFLIRFKTDFAADQATQVCARFVGNATLLTGGEDGVVRVWRLSGDPSPIDRATGTSTSLVHTDGESNSTMEQPKLGDKAIQEAWMVTLTREYRGHKKRIRDIHVEQSHRNLVVSTSEDQSCHLWRLTELTPICTFSKDDALDIASDMLKLPRTAGVRNHQFRCARFSNDGRALYTILTQARGTAVLVKWMPQTLCQTHPEHWNWTIKAAAIASDRPVASMCVSPDDKFISTAAVTGDIKVFRTDNLTAYARNCKDEHSFAVTGLEFAPSMVNNAKICHLVSGGADKRLLLHDIRLEGGEVNSLWSRLTGFFGTCVAESLRLVLGVTLNASLMFFMLLLLHAEKSYLINGPLQGLEDLLAVKMESTDAAITLAAFFFSLIVSWTLAVKSSVSSGFFWNGLSALMSSLLSLYIATSSQISLQWMTGNEAFDELLDYKLSIILATIAMFFFLLHSITAVCRSN</sequence>
<evidence type="ECO:0000256" key="8">
    <source>
        <dbReference type="ARBA" id="ARBA00022927"/>
    </source>
</evidence>
<dbReference type="EMBL" id="FR824075">
    <property type="protein sequence ID" value="CCA17098.1"/>
    <property type="molecule type" value="Genomic_DNA"/>
</dbReference>
<dbReference type="GO" id="GO:0015031">
    <property type="term" value="P:protein transport"/>
    <property type="evidence" value="ECO:0007669"/>
    <property type="project" value="UniProtKB-KW"/>
</dbReference>
<dbReference type="InterPro" id="IPR015943">
    <property type="entry name" value="WD40/YVTN_repeat-like_dom_sf"/>
</dbReference>
<feature type="compositionally biased region" description="Polar residues" evidence="12">
    <location>
        <begin position="144"/>
        <end position="162"/>
    </location>
</feature>
<keyword evidence="9 13" id="KW-1133">Transmembrane helix</keyword>
<dbReference type="InterPro" id="IPR036322">
    <property type="entry name" value="WD40_repeat_dom_sf"/>
</dbReference>
<evidence type="ECO:0000256" key="13">
    <source>
        <dbReference type="SAM" id="Phobius"/>
    </source>
</evidence>
<reference evidence="14" key="1">
    <citation type="journal article" date="2011" name="PLoS Biol.">
        <title>Gene gain and loss during evolution of obligate parasitism in the white rust pathogen of Arabidopsis thaliana.</title>
        <authorList>
            <person name="Kemen E."/>
            <person name="Gardiner A."/>
            <person name="Schultz-Larsen T."/>
            <person name="Kemen A.C."/>
            <person name="Balmuth A.L."/>
            <person name="Robert-Seilaniantz A."/>
            <person name="Bailey K."/>
            <person name="Holub E."/>
            <person name="Studholme D.J."/>
            <person name="Maclean D."/>
            <person name="Jones J.D."/>
        </authorList>
    </citation>
    <scope>NUCLEOTIDE SEQUENCE</scope>
</reference>
<gene>
    <name evidence="14" type="primary">AlNc14C30G2803</name>
    <name evidence="14" type="ORF">ALNC14_032410</name>
</gene>
<keyword evidence="2" id="KW-0813">Transport</keyword>
<evidence type="ECO:0000256" key="9">
    <source>
        <dbReference type="ARBA" id="ARBA00022989"/>
    </source>
</evidence>
<evidence type="ECO:0000256" key="12">
    <source>
        <dbReference type="SAM" id="MobiDB-lite"/>
    </source>
</evidence>
<dbReference type="GO" id="GO:0005789">
    <property type="term" value="C:endoplasmic reticulum membrane"/>
    <property type="evidence" value="ECO:0007669"/>
    <property type="project" value="UniProtKB-SubCell"/>
</dbReference>
<dbReference type="InterPro" id="IPR045260">
    <property type="entry name" value="Sec12-like"/>
</dbReference>
<evidence type="ECO:0000256" key="5">
    <source>
        <dbReference type="ARBA" id="ARBA00022737"/>
    </source>
</evidence>
<dbReference type="Pfam" id="PF00400">
    <property type="entry name" value="WD40"/>
    <property type="match status" value="1"/>
</dbReference>
<dbReference type="PROSITE" id="PS50082">
    <property type="entry name" value="WD_REPEATS_2"/>
    <property type="match status" value="2"/>
</dbReference>
<dbReference type="GO" id="GO:0006888">
    <property type="term" value="P:endoplasmic reticulum to Golgi vesicle-mediated transport"/>
    <property type="evidence" value="ECO:0007669"/>
    <property type="project" value="TreeGrafter"/>
</dbReference>
<name>F0W7J7_9STRA</name>
<dbReference type="Gene3D" id="2.130.10.10">
    <property type="entry name" value="YVTN repeat-like/Quinoprotein amine dehydrogenase"/>
    <property type="match status" value="1"/>
</dbReference>
<feature type="transmembrane region" description="Helical" evidence="13">
    <location>
        <begin position="458"/>
        <end position="477"/>
    </location>
</feature>
<organism evidence="14">
    <name type="scientific">Albugo laibachii Nc14</name>
    <dbReference type="NCBI Taxonomy" id="890382"/>
    <lineage>
        <taxon>Eukaryota</taxon>
        <taxon>Sar</taxon>
        <taxon>Stramenopiles</taxon>
        <taxon>Oomycota</taxon>
        <taxon>Peronosporomycetes</taxon>
        <taxon>Albuginales</taxon>
        <taxon>Albuginaceae</taxon>
        <taxon>Albugo</taxon>
    </lineage>
</organism>
<keyword evidence="3 11" id="KW-0853">WD repeat</keyword>
<evidence type="ECO:0000256" key="11">
    <source>
        <dbReference type="PROSITE-ProRule" id="PRU00221"/>
    </source>
</evidence>
<evidence type="ECO:0000256" key="6">
    <source>
        <dbReference type="ARBA" id="ARBA00022824"/>
    </source>
</evidence>
<keyword evidence="4 13" id="KW-0812">Transmembrane</keyword>
<protein>
    <submittedName>
        <fullName evidence="14">Uncharacterized protein AlNc14C30G2803</fullName>
    </submittedName>
</protein>
<evidence type="ECO:0000256" key="10">
    <source>
        <dbReference type="ARBA" id="ARBA00023136"/>
    </source>
</evidence>
<accession>F0W7J7</accession>